<keyword evidence="2" id="KW-0240">DNA-directed RNA polymerase</keyword>
<dbReference type="InterPro" id="IPR007644">
    <property type="entry name" value="RNA_pol_bsu_protrusion"/>
</dbReference>
<dbReference type="GO" id="GO:0003677">
    <property type="term" value="F:DNA binding"/>
    <property type="evidence" value="ECO:0007669"/>
    <property type="project" value="InterPro"/>
</dbReference>
<organism evidence="7 8">
    <name type="scientific">Anncaliia algerae PRA339</name>
    <dbReference type="NCBI Taxonomy" id="1288291"/>
    <lineage>
        <taxon>Eukaryota</taxon>
        <taxon>Fungi</taxon>
        <taxon>Fungi incertae sedis</taxon>
        <taxon>Microsporidia</taxon>
        <taxon>Tubulinosematoidea</taxon>
        <taxon>Tubulinosematidae</taxon>
        <taxon>Anncaliia</taxon>
    </lineage>
</organism>
<dbReference type="GO" id="GO:0000428">
    <property type="term" value="C:DNA-directed RNA polymerase complex"/>
    <property type="evidence" value="ECO:0007669"/>
    <property type="project" value="UniProtKB-KW"/>
</dbReference>
<dbReference type="STRING" id="1288291.A0A059F0A4"/>
<keyword evidence="4" id="KW-0548">Nucleotidyltransferase</keyword>
<feature type="domain" description="RNA polymerase beta subunit protrusion" evidence="6">
    <location>
        <begin position="3"/>
        <end position="88"/>
    </location>
</feature>
<keyword evidence="5" id="KW-0804">Transcription</keyword>
<keyword evidence="3" id="KW-0808">Transferase</keyword>
<dbReference type="GO" id="GO:0003899">
    <property type="term" value="F:DNA-directed RNA polymerase activity"/>
    <property type="evidence" value="ECO:0007669"/>
    <property type="project" value="UniProtKB-EC"/>
</dbReference>
<accession>A0A059F0A4</accession>
<evidence type="ECO:0000256" key="2">
    <source>
        <dbReference type="ARBA" id="ARBA00022478"/>
    </source>
</evidence>
<dbReference type="OrthoDB" id="10469134at2759"/>
<keyword evidence="8" id="KW-1185">Reference proteome</keyword>
<reference evidence="8" key="1">
    <citation type="submission" date="2013-02" db="EMBL/GenBank/DDBJ databases">
        <authorList>
            <consortium name="The Broad Institute Genome Sequencing Platform"/>
            <person name="Cuomo C."/>
            <person name="Becnel J."/>
            <person name="Sanscrainte N."/>
            <person name="Walker B."/>
            <person name="Young S.K."/>
            <person name="Zeng Q."/>
            <person name="Gargeya S."/>
            <person name="Fitzgerald M."/>
            <person name="Haas B."/>
            <person name="Abouelleil A."/>
            <person name="Alvarado L."/>
            <person name="Arachchi H.M."/>
            <person name="Berlin A.M."/>
            <person name="Chapman S.B."/>
            <person name="Dewar J."/>
            <person name="Goldberg J."/>
            <person name="Griggs A."/>
            <person name="Gujja S."/>
            <person name="Hansen M."/>
            <person name="Howarth C."/>
            <person name="Imamovic A."/>
            <person name="Larimer J."/>
            <person name="McCowan C."/>
            <person name="Murphy C."/>
            <person name="Neiman D."/>
            <person name="Pearson M."/>
            <person name="Priest M."/>
            <person name="Roberts A."/>
            <person name="Saif S."/>
            <person name="Shea T."/>
            <person name="Sisk P."/>
            <person name="Sykes S."/>
            <person name="Wortman J."/>
            <person name="Nusbaum C."/>
            <person name="Birren B."/>
        </authorList>
    </citation>
    <scope>NUCLEOTIDE SEQUENCE [LARGE SCALE GENOMIC DNA]</scope>
    <source>
        <strain evidence="8">PRA339</strain>
    </source>
</reference>
<evidence type="ECO:0000256" key="5">
    <source>
        <dbReference type="ARBA" id="ARBA00023163"/>
    </source>
</evidence>
<proteinExistence type="predicted"/>
<dbReference type="SUPFAM" id="SSF64484">
    <property type="entry name" value="beta and beta-prime subunits of DNA dependent RNA-polymerase"/>
    <property type="match status" value="1"/>
</dbReference>
<dbReference type="EC" id="2.7.7.6" evidence="1"/>
<evidence type="ECO:0000256" key="4">
    <source>
        <dbReference type="ARBA" id="ARBA00022695"/>
    </source>
</evidence>
<dbReference type="Pfam" id="PF04563">
    <property type="entry name" value="RNA_pol_Rpb2_1"/>
    <property type="match status" value="1"/>
</dbReference>
<gene>
    <name evidence="7" type="ORF">H312_02153</name>
</gene>
<protein>
    <recommendedName>
        <fullName evidence="1">DNA-directed RNA polymerase</fullName>
        <ecNumber evidence="1">2.7.7.6</ecNumber>
    </recommendedName>
</protein>
<evidence type="ECO:0000256" key="1">
    <source>
        <dbReference type="ARBA" id="ARBA00012418"/>
    </source>
</evidence>
<evidence type="ECO:0000256" key="3">
    <source>
        <dbReference type="ARBA" id="ARBA00022679"/>
    </source>
</evidence>
<feature type="non-terminal residue" evidence="7">
    <location>
        <position position="89"/>
    </location>
</feature>
<dbReference type="EMBL" id="KK365181">
    <property type="protein sequence ID" value="KCZ80429.1"/>
    <property type="molecule type" value="Genomic_DNA"/>
</dbReference>
<evidence type="ECO:0000259" key="6">
    <source>
        <dbReference type="Pfam" id="PF04563"/>
    </source>
</evidence>
<name>A0A059F0A4_9MICR</name>
<evidence type="ECO:0000313" key="7">
    <source>
        <dbReference type="EMBL" id="KCZ80429.1"/>
    </source>
</evidence>
<dbReference type="GO" id="GO:0006351">
    <property type="term" value="P:DNA-templated transcription"/>
    <property type="evidence" value="ECO:0007669"/>
    <property type="project" value="InterPro"/>
</dbReference>
<dbReference type="Proteomes" id="UP000030655">
    <property type="component" value="Unassembled WGS sequence"/>
</dbReference>
<dbReference type="VEuPathDB" id="MicrosporidiaDB:H312_02153"/>
<reference evidence="7 8" key="2">
    <citation type="submission" date="2014-03" db="EMBL/GenBank/DDBJ databases">
        <title>The Genome Sequence of Anncaliia algerae insect isolate PRA339.</title>
        <authorList>
            <consortium name="The Broad Institute Genome Sequencing Platform"/>
            <consortium name="The Broad Institute Genome Sequencing Center for Infectious Disease"/>
            <person name="Cuomo C."/>
            <person name="Becnel J."/>
            <person name="Sanscrainte N."/>
            <person name="Walker B."/>
            <person name="Young S.K."/>
            <person name="Zeng Q."/>
            <person name="Gargeya S."/>
            <person name="Fitzgerald M."/>
            <person name="Haas B."/>
            <person name="Abouelleil A."/>
            <person name="Alvarado L."/>
            <person name="Arachchi H.M."/>
            <person name="Berlin A.M."/>
            <person name="Chapman S.B."/>
            <person name="Dewar J."/>
            <person name="Goldberg J."/>
            <person name="Griggs A."/>
            <person name="Gujja S."/>
            <person name="Hansen M."/>
            <person name="Howarth C."/>
            <person name="Imamovic A."/>
            <person name="Larimer J."/>
            <person name="McCowan C."/>
            <person name="Murphy C."/>
            <person name="Neiman D."/>
            <person name="Pearson M."/>
            <person name="Priest M."/>
            <person name="Roberts A."/>
            <person name="Saif S."/>
            <person name="Shea T."/>
            <person name="Sisk P."/>
            <person name="Sykes S."/>
            <person name="Wortman J."/>
            <person name="Nusbaum C."/>
            <person name="Birren B."/>
        </authorList>
    </citation>
    <scope>NUCLEOTIDE SEQUENCE [LARGE SCALE GENOMIC DNA]</scope>
    <source>
        <strain evidence="7 8">PRA339</strain>
    </source>
</reference>
<evidence type="ECO:0000313" key="8">
    <source>
        <dbReference type="Proteomes" id="UP000030655"/>
    </source>
</evidence>
<dbReference type="AlphaFoldDB" id="A0A059F0A4"/>
<sequence length="89" mass="10617">VTNFVIHKPFLNEKEFLSLDRRLMPRECRNRMITYKGRAVITLNFVLDGELVHVEEKNCGYFPIMVKSDLCHLKEKKKVENKNYKECNL</sequence>
<dbReference type="HOGENOM" id="CLU_2460657_0_0_1"/>
<feature type="non-terminal residue" evidence="7">
    <location>
        <position position="1"/>
    </location>
</feature>